<proteinExistence type="predicted"/>
<keyword evidence="1" id="KW-0812">Transmembrane</keyword>
<feature type="transmembrane region" description="Helical" evidence="1">
    <location>
        <begin position="199"/>
        <end position="219"/>
    </location>
</feature>
<name>A0ABQ3I5M9_9BACT</name>
<dbReference type="InterPro" id="IPR039447">
    <property type="entry name" value="UreH-like_TM_dom"/>
</dbReference>
<evidence type="ECO:0000256" key="1">
    <source>
        <dbReference type="SAM" id="Phobius"/>
    </source>
</evidence>
<gene>
    <name evidence="3" type="ORF">GCM10011340_13280</name>
</gene>
<feature type="transmembrane region" description="Helical" evidence="1">
    <location>
        <begin position="48"/>
        <end position="67"/>
    </location>
</feature>
<evidence type="ECO:0000313" key="4">
    <source>
        <dbReference type="Proteomes" id="UP000658258"/>
    </source>
</evidence>
<dbReference type="PANTHER" id="PTHR42208">
    <property type="entry name" value="HEAVY METAL TRANSPORTER-RELATED"/>
    <property type="match status" value="1"/>
</dbReference>
<accession>A0ABQ3I5M9</accession>
<feature type="transmembrane region" description="Helical" evidence="1">
    <location>
        <begin position="73"/>
        <end position="91"/>
    </location>
</feature>
<dbReference type="EMBL" id="BNAG01000002">
    <property type="protein sequence ID" value="GHE59909.1"/>
    <property type="molecule type" value="Genomic_DNA"/>
</dbReference>
<dbReference type="PANTHER" id="PTHR42208:SF1">
    <property type="entry name" value="HEAVY METAL TRANSPORTER"/>
    <property type="match status" value="1"/>
</dbReference>
<sequence>MLMLWTGFLFGLFGSLHCLGMCAPIVWAMPVRAGSRFHWWKLRLSYNFGRIITYSLLGSLFGLAGHSVRLMGFQQHLSIITGVFLLFFLLINKGRISGGFRLKPLSRLLLRVKASLSRLMNGNTAKTNALLGFYNGLLPCGLVYMALIASLSMGSVQGGMLYMISFGLGTLPMMIAAAWMGRSLRSLNQSMVRRWIPRFIVLVALLLIVRGLNLGIPYISPKLVKGQAIELCEQP</sequence>
<dbReference type="Pfam" id="PF13386">
    <property type="entry name" value="DsbD_2"/>
    <property type="match status" value="1"/>
</dbReference>
<dbReference type="Proteomes" id="UP000658258">
    <property type="component" value="Unassembled WGS sequence"/>
</dbReference>
<reference evidence="4" key="1">
    <citation type="journal article" date="2019" name="Int. J. Syst. Evol. Microbiol.">
        <title>The Global Catalogue of Microorganisms (GCM) 10K type strain sequencing project: providing services to taxonomists for standard genome sequencing and annotation.</title>
        <authorList>
            <consortium name="The Broad Institute Genomics Platform"/>
            <consortium name="The Broad Institute Genome Sequencing Center for Infectious Disease"/>
            <person name="Wu L."/>
            <person name="Ma J."/>
        </authorList>
    </citation>
    <scope>NUCLEOTIDE SEQUENCE [LARGE SCALE GENOMIC DNA]</scope>
    <source>
        <strain evidence="4">CGMCC 1.15111</strain>
    </source>
</reference>
<feature type="transmembrane region" description="Helical" evidence="1">
    <location>
        <begin position="6"/>
        <end position="27"/>
    </location>
</feature>
<evidence type="ECO:0000313" key="3">
    <source>
        <dbReference type="EMBL" id="GHE59909.1"/>
    </source>
</evidence>
<keyword evidence="1" id="KW-0472">Membrane</keyword>
<comment type="caution">
    <text evidence="3">The sequence shown here is derived from an EMBL/GenBank/DDBJ whole genome shotgun (WGS) entry which is preliminary data.</text>
</comment>
<feature type="transmembrane region" description="Helical" evidence="1">
    <location>
        <begin position="129"/>
        <end position="153"/>
    </location>
</feature>
<feature type="transmembrane region" description="Helical" evidence="1">
    <location>
        <begin position="159"/>
        <end position="179"/>
    </location>
</feature>
<keyword evidence="1" id="KW-1133">Transmembrane helix</keyword>
<keyword evidence="4" id="KW-1185">Reference proteome</keyword>
<feature type="domain" description="Urease accessory protein UreH-like transmembrane" evidence="2">
    <location>
        <begin position="7"/>
        <end position="204"/>
    </location>
</feature>
<organism evidence="3 4">
    <name type="scientific">Roseivirga thermotolerans</name>
    <dbReference type="NCBI Taxonomy" id="1758176"/>
    <lineage>
        <taxon>Bacteria</taxon>
        <taxon>Pseudomonadati</taxon>
        <taxon>Bacteroidota</taxon>
        <taxon>Cytophagia</taxon>
        <taxon>Cytophagales</taxon>
        <taxon>Roseivirgaceae</taxon>
        <taxon>Roseivirga</taxon>
    </lineage>
</organism>
<evidence type="ECO:0000259" key="2">
    <source>
        <dbReference type="Pfam" id="PF13386"/>
    </source>
</evidence>
<dbReference type="RefSeq" id="WP_189629449.1">
    <property type="nucleotide sequence ID" value="NZ_BNAG01000002.1"/>
</dbReference>
<protein>
    <submittedName>
        <fullName evidence="3">Membrane protein</fullName>
    </submittedName>
</protein>